<dbReference type="CDD" id="cd06223">
    <property type="entry name" value="PRTases_typeI"/>
    <property type="match status" value="1"/>
</dbReference>
<evidence type="ECO:0000313" key="7">
    <source>
        <dbReference type="EMBL" id="HGU58965.1"/>
    </source>
</evidence>
<sequence>MSKIDELIEKARKLKEKGLTTGEIADELNISRETALWLLTKAKTELPPSDVYINIKTISSSSSRLRNVARILADMIRDRGNPEVVVGIATSGIPVATMVAEELGCDLAVYFPRKLKWDGVESHVSGTFSENFADVTGKTCVIVDDIISTGRTISEVAESIRRREGKILAAAVIVDKKAQEEIEGVPILSILRVFRL</sequence>
<feature type="domain" description="Phosphoribosyltransferase" evidence="5">
    <location>
        <begin position="57"/>
        <end position="181"/>
    </location>
</feature>
<dbReference type="InterPro" id="IPR022854">
    <property type="entry name" value="GfcR-like"/>
</dbReference>
<dbReference type="GO" id="GO:0004588">
    <property type="term" value="F:orotate phosphoribosyltransferase activity"/>
    <property type="evidence" value="ECO:0007669"/>
    <property type="project" value="TreeGrafter"/>
</dbReference>
<dbReference type="PANTHER" id="PTHR19278">
    <property type="entry name" value="OROTATE PHOSPHORIBOSYLTRANSFERASE"/>
    <property type="match status" value="1"/>
</dbReference>
<accession>A0A7C3UE17</accession>
<dbReference type="GO" id="GO:0010468">
    <property type="term" value="P:regulation of gene expression"/>
    <property type="evidence" value="ECO:0007669"/>
    <property type="project" value="UniProtKB-UniRule"/>
</dbReference>
<dbReference type="InterPro" id="IPR029057">
    <property type="entry name" value="PRTase-like"/>
</dbReference>
<keyword evidence="3 4" id="KW-0804">Transcription</keyword>
<dbReference type="GO" id="GO:0019856">
    <property type="term" value="P:pyrimidine nucleobase biosynthetic process"/>
    <property type="evidence" value="ECO:0007669"/>
    <property type="project" value="TreeGrafter"/>
</dbReference>
<evidence type="ECO:0000256" key="3">
    <source>
        <dbReference type="ARBA" id="ARBA00023163"/>
    </source>
</evidence>
<comment type="domain">
    <text evidence="4">Contains an N-terminal DNA-binding winged helix-turn-helix domain and a C-terminal regulatory domain (or effector binding domain) resembling phosphoribosyltransferase (PRT) domain.</text>
</comment>
<dbReference type="Pfam" id="PF00156">
    <property type="entry name" value="Pribosyltran"/>
    <property type="match status" value="1"/>
</dbReference>
<keyword evidence="6" id="KW-0328">Glycosyltransferase</keyword>
<gene>
    <name evidence="4" type="primary">gfcR</name>
    <name evidence="7" type="ORF">ENT89_01950</name>
    <name evidence="6" type="ORF">ENX77_06650</name>
</gene>
<proteinExistence type="inferred from homology"/>
<organism evidence="6">
    <name type="scientific">Geoglobus ahangari</name>
    <dbReference type="NCBI Taxonomy" id="113653"/>
    <lineage>
        <taxon>Archaea</taxon>
        <taxon>Methanobacteriati</taxon>
        <taxon>Methanobacteriota</taxon>
        <taxon>Archaeoglobi</taxon>
        <taxon>Archaeoglobales</taxon>
        <taxon>Archaeoglobaceae</taxon>
        <taxon>Geoglobus</taxon>
    </lineage>
</organism>
<dbReference type="AlphaFoldDB" id="A0A7C3UE17"/>
<reference evidence="6" key="1">
    <citation type="journal article" date="2020" name="mSystems">
        <title>Genome- and Community-Level Interaction Insights into Carbon Utilization and Element Cycling Functions of Hydrothermarchaeota in Hydrothermal Sediment.</title>
        <authorList>
            <person name="Zhou Z."/>
            <person name="Liu Y."/>
            <person name="Xu W."/>
            <person name="Pan J."/>
            <person name="Luo Z.H."/>
            <person name="Li M."/>
        </authorList>
    </citation>
    <scope>NUCLEOTIDE SEQUENCE [LARGE SCALE GENOMIC DNA]</scope>
    <source>
        <strain evidence="7">SpSt-62</strain>
        <strain evidence="6">SpSt-97</strain>
    </source>
</reference>
<dbReference type="SUPFAM" id="SSF53271">
    <property type="entry name" value="PRTase-like"/>
    <property type="match status" value="1"/>
</dbReference>
<comment type="similarity">
    <text evidence="4">Belongs to the purine/pyrimidine phosphoribosyltransferase family. GfcR subfamily.</text>
</comment>
<dbReference type="HAMAP" id="MF_01214">
    <property type="entry name" value="GfcR"/>
    <property type="match status" value="1"/>
</dbReference>
<dbReference type="GO" id="GO:0006222">
    <property type="term" value="P:UMP biosynthetic process"/>
    <property type="evidence" value="ECO:0007669"/>
    <property type="project" value="TreeGrafter"/>
</dbReference>
<evidence type="ECO:0000256" key="4">
    <source>
        <dbReference type="HAMAP-Rule" id="MF_01214"/>
    </source>
</evidence>
<evidence type="ECO:0000256" key="2">
    <source>
        <dbReference type="ARBA" id="ARBA00023125"/>
    </source>
</evidence>
<evidence type="ECO:0000256" key="1">
    <source>
        <dbReference type="ARBA" id="ARBA00023015"/>
    </source>
</evidence>
<evidence type="ECO:0000313" key="6">
    <source>
        <dbReference type="EMBL" id="HGE66776.1"/>
    </source>
</evidence>
<name>A0A7C3UE17_9EURY</name>
<evidence type="ECO:0000259" key="5">
    <source>
        <dbReference type="Pfam" id="PF00156"/>
    </source>
</evidence>
<dbReference type="Gene3D" id="3.40.50.2020">
    <property type="match status" value="1"/>
</dbReference>
<dbReference type="GO" id="GO:0003677">
    <property type="term" value="F:DNA binding"/>
    <property type="evidence" value="ECO:0007669"/>
    <property type="project" value="UniProtKB-UniRule"/>
</dbReference>
<keyword evidence="2 4" id="KW-0238">DNA-binding</keyword>
<comment type="caution">
    <text evidence="6">The sequence shown here is derived from an EMBL/GenBank/DDBJ whole genome shotgun (WGS) entry which is preliminary data.</text>
</comment>
<dbReference type="NCBIfam" id="NF002620">
    <property type="entry name" value="PRK02277.1"/>
    <property type="match status" value="1"/>
</dbReference>
<protein>
    <recommendedName>
        <fullName evidence="4">Transcriptional regulator GfcR</fullName>
    </recommendedName>
</protein>
<dbReference type="InterPro" id="IPR000836">
    <property type="entry name" value="PRTase_dom"/>
</dbReference>
<dbReference type="PANTHER" id="PTHR19278:SF41">
    <property type="entry name" value="PYRE-LIKE PROTEIN"/>
    <property type="match status" value="1"/>
</dbReference>
<dbReference type="EMBL" id="DTAK01000012">
    <property type="protein sequence ID" value="HGU58965.1"/>
    <property type="molecule type" value="Genomic_DNA"/>
</dbReference>
<dbReference type="EMBL" id="DTPI01000032">
    <property type="protein sequence ID" value="HGE66776.1"/>
    <property type="molecule type" value="Genomic_DNA"/>
</dbReference>
<keyword evidence="1 4" id="KW-0805">Transcription regulation</keyword>
<keyword evidence="6" id="KW-0808">Transferase</keyword>